<dbReference type="AlphaFoldDB" id="A0A564FUP6"/>
<dbReference type="OrthoDB" id="7826912at2"/>
<name>A0A564FUP6_9HYPH</name>
<evidence type="ECO:0000256" key="1">
    <source>
        <dbReference type="SAM" id="Coils"/>
    </source>
</evidence>
<dbReference type="EMBL" id="CABFVH010000004">
    <property type="protein sequence ID" value="VUF11390.1"/>
    <property type="molecule type" value="Genomic_DNA"/>
</dbReference>
<protein>
    <recommendedName>
        <fullName evidence="6">Chromosome partition protein Smc</fullName>
    </recommendedName>
</protein>
<reference evidence="2" key="3">
    <citation type="submission" date="2021-08" db="EMBL/GenBank/DDBJ databases">
        <authorList>
            <person name="Tani A."/>
            <person name="Ola A."/>
            <person name="Ogura Y."/>
            <person name="Katsura K."/>
            <person name="Hayashi T."/>
        </authorList>
    </citation>
    <scope>NUCLEOTIDE SEQUENCE</scope>
    <source>
        <strain evidence="2">DSM 22415</strain>
    </source>
</reference>
<reference evidence="3 4" key="1">
    <citation type="submission" date="2019-06" db="EMBL/GenBank/DDBJ databases">
        <authorList>
            <person name="Rodrigo-Torres L."/>
            <person name="Arahal R. D."/>
            <person name="Lucena T."/>
        </authorList>
    </citation>
    <scope>NUCLEOTIDE SEQUENCE [LARGE SCALE GENOMIC DNA]</scope>
    <source>
        <strain evidence="3 4">SW08-7</strain>
    </source>
</reference>
<evidence type="ECO:0000313" key="2">
    <source>
        <dbReference type="EMBL" id="GJD56017.1"/>
    </source>
</evidence>
<organism evidence="3 4">
    <name type="scientific">Methylobacterium dankookense</name>
    <dbReference type="NCBI Taxonomy" id="560405"/>
    <lineage>
        <taxon>Bacteria</taxon>
        <taxon>Pseudomonadati</taxon>
        <taxon>Pseudomonadota</taxon>
        <taxon>Alphaproteobacteria</taxon>
        <taxon>Hyphomicrobiales</taxon>
        <taxon>Methylobacteriaceae</taxon>
        <taxon>Methylobacterium</taxon>
    </lineage>
</organism>
<keyword evidence="5" id="KW-1185">Reference proteome</keyword>
<feature type="coiled-coil region" evidence="1">
    <location>
        <begin position="162"/>
        <end position="197"/>
    </location>
</feature>
<keyword evidence="1" id="KW-0175">Coiled coil</keyword>
<evidence type="ECO:0000313" key="3">
    <source>
        <dbReference type="EMBL" id="VUF11390.1"/>
    </source>
</evidence>
<dbReference type="Proteomes" id="UP000401717">
    <property type="component" value="Unassembled WGS sequence"/>
</dbReference>
<evidence type="ECO:0008006" key="6">
    <source>
        <dbReference type="Google" id="ProtNLM"/>
    </source>
</evidence>
<gene>
    <name evidence="2" type="ORF">IFDJLNFL_1909</name>
    <name evidence="3" type="ORF">MTDSW087_01072</name>
</gene>
<evidence type="ECO:0000313" key="4">
    <source>
        <dbReference type="Proteomes" id="UP000401717"/>
    </source>
</evidence>
<reference evidence="2" key="2">
    <citation type="journal article" date="2021" name="Front. Microbiol.">
        <title>Comprehensive Comparative Genomics and Phenotyping of Methylobacterium Species.</title>
        <authorList>
            <person name="Alessa O."/>
            <person name="Ogura Y."/>
            <person name="Fujitani Y."/>
            <person name="Takami H."/>
            <person name="Hayashi T."/>
            <person name="Sahin N."/>
            <person name="Tani A."/>
        </authorList>
    </citation>
    <scope>NUCLEOTIDE SEQUENCE</scope>
    <source>
        <strain evidence="2">DSM 22415</strain>
    </source>
</reference>
<evidence type="ECO:0000313" key="5">
    <source>
        <dbReference type="Proteomes" id="UP001055303"/>
    </source>
</evidence>
<accession>A0A564FUP6</accession>
<dbReference type="Proteomes" id="UP001055303">
    <property type="component" value="Unassembled WGS sequence"/>
</dbReference>
<proteinExistence type="predicted"/>
<dbReference type="EMBL" id="BPQI01000047">
    <property type="protein sequence ID" value="GJD56017.1"/>
    <property type="molecule type" value="Genomic_DNA"/>
</dbReference>
<sequence length="230" mass="24618">MIFALGFLAASLCGLLLLPALNTRAARLARRRAEALVPLAPEEIAAERDFLRARFAVEQRRMERRVEAVTARRQADMAAIGARTVEAARLSDELGRRKAEIAEGEALRARLSDELDTARADGQASLATLHALEEAHADLLDGLLAARRERAAAGESGAASEQADLRARLSAAEDALAQALSARRDAVEQENADLRTRIGEVADALTRRERLPAAGAFPAQATPSVATLRG</sequence>